<gene>
    <name evidence="1" type="ORF">EmuJ_001091700</name>
</gene>
<dbReference type="STRING" id="6211.A0A068YF38"/>
<dbReference type="AlphaFoldDB" id="A0A068YF38"/>
<dbReference type="SMART" id="SM00028">
    <property type="entry name" value="TPR"/>
    <property type="match status" value="2"/>
</dbReference>
<keyword evidence="2" id="KW-1185">Reference proteome</keyword>
<dbReference type="InterPro" id="IPR050754">
    <property type="entry name" value="FKBP4/5/8-like"/>
</dbReference>
<reference evidence="1" key="1">
    <citation type="journal article" date="2013" name="Nature">
        <title>The genomes of four tapeworm species reveal adaptations to parasitism.</title>
        <authorList>
            <person name="Tsai I.J."/>
            <person name="Zarowiecki M."/>
            <person name="Holroyd N."/>
            <person name="Garciarrubio A."/>
            <person name="Sanchez-Flores A."/>
            <person name="Brooks K.L."/>
            <person name="Tracey A."/>
            <person name="Bobes R.J."/>
            <person name="Fragoso G."/>
            <person name="Sciutto E."/>
            <person name="Aslett M."/>
            <person name="Beasley H."/>
            <person name="Bennett H.M."/>
            <person name="Cai J."/>
            <person name="Camicia F."/>
            <person name="Clark R."/>
            <person name="Cucher M."/>
            <person name="De Silva N."/>
            <person name="Day T.A."/>
            <person name="Deplazes P."/>
            <person name="Estrada K."/>
            <person name="Fernandez C."/>
            <person name="Holland P.W."/>
            <person name="Hou J."/>
            <person name="Hu S."/>
            <person name="Huckvale T."/>
            <person name="Hung S.S."/>
            <person name="Kamenetzky L."/>
            <person name="Keane J.A."/>
            <person name="Kiss F."/>
            <person name="Koziol U."/>
            <person name="Lambert O."/>
            <person name="Liu K."/>
            <person name="Luo X."/>
            <person name="Luo Y."/>
            <person name="Macchiaroli N."/>
            <person name="Nichol S."/>
            <person name="Paps J."/>
            <person name="Parkinson J."/>
            <person name="Pouchkina-Stantcheva N."/>
            <person name="Riddiford N."/>
            <person name="Rosenzvit M."/>
            <person name="Salinas G."/>
            <person name="Wasmuth J.D."/>
            <person name="Zamanian M."/>
            <person name="Zheng Y."/>
            <person name="Cai X."/>
            <person name="Soberon X."/>
            <person name="Olson P.D."/>
            <person name="Laclette J.P."/>
            <person name="Brehm K."/>
            <person name="Berriman M."/>
            <person name="Garciarrubio A."/>
            <person name="Bobes R.J."/>
            <person name="Fragoso G."/>
            <person name="Sanchez-Flores A."/>
            <person name="Estrada K."/>
            <person name="Cevallos M.A."/>
            <person name="Morett E."/>
            <person name="Gonzalez V."/>
            <person name="Portillo T."/>
            <person name="Ochoa-Leyva A."/>
            <person name="Jose M.V."/>
            <person name="Sciutto E."/>
            <person name="Landa A."/>
            <person name="Jimenez L."/>
            <person name="Valdes V."/>
            <person name="Carrero J.C."/>
            <person name="Larralde C."/>
            <person name="Morales-Montor J."/>
            <person name="Limon-Lason J."/>
            <person name="Soberon X."/>
            <person name="Laclette J.P."/>
        </authorList>
    </citation>
    <scope>NUCLEOTIDE SEQUENCE [LARGE SCALE GENOMIC DNA]</scope>
</reference>
<organism evidence="1 2">
    <name type="scientific">Echinococcus multilocularis</name>
    <name type="common">Fox tapeworm</name>
    <dbReference type="NCBI Taxonomy" id="6211"/>
    <lineage>
        <taxon>Eukaryota</taxon>
        <taxon>Metazoa</taxon>
        <taxon>Spiralia</taxon>
        <taxon>Lophotrochozoa</taxon>
        <taxon>Platyhelminthes</taxon>
        <taxon>Cestoda</taxon>
        <taxon>Eucestoda</taxon>
        <taxon>Cyclophyllidea</taxon>
        <taxon>Taeniidae</taxon>
        <taxon>Echinococcus</taxon>
    </lineage>
</organism>
<dbReference type="Proteomes" id="UP000017246">
    <property type="component" value="Unassembled WGS sequence"/>
</dbReference>
<sequence>MRNECCKVAEELDIATVICSLIIESSCIYEGTLTFPIGCGSASGIPKIIDDAVGNLSLNSSKDTIVDISSLSKEDKHFFNVDGCGGKMASLNVNLVKLKKLKEVWNMGESEKISLASMCKTQGNGFLQADNLARALRAYKRGIQCLEGSVSVKPATHASHHQADQEAQQLYANLLTNAALCLLKIVAQPERVTSRSDHQPISDETLMRHCIAMCEKALGIDADNAKALYRMAQAQAQLKHYSEAISTGKRAVEALKTKKLSSAMVEKSITDWKQALCAQKRDEYEHVRSAFLKRATELRKHGRLFADDGSGDANRLHFDDWSNDLADNVMSIHEELEAFGEKMPDPRAQRSHTEPLQLLVSQKLIQRMRSRWRKRRTRLKQVRPFCIHHYWVRSSVFDCAHLSVALCTRPLIWGMPTNPSVQLPISPPFRIFTLISGTRAFPVAGLTSSNR</sequence>
<dbReference type="EMBL" id="LN902844">
    <property type="protein sequence ID" value="CDS43180.1"/>
    <property type="molecule type" value="Genomic_DNA"/>
</dbReference>
<dbReference type="OMA" id="CIAMCEK"/>
<dbReference type="OrthoDB" id="433738at2759"/>
<evidence type="ECO:0000313" key="1">
    <source>
        <dbReference type="EMBL" id="CDS43180.1"/>
    </source>
</evidence>
<protein>
    <submittedName>
        <fullName evidence="1">Tetratricopeptide repeat</fullName>
    </submittedName>
</protein>
<name>A0A068YF38_ECHMU</name>
<dbReference type="SUPFAM" id="SSF48452">
    <property type="entry name" value="TPR-like"/>
    <property type="match status" value="1"/>
</dbReference>
<reference evidence="1" key="2">
    <citation type="submission" date="2015-11" db="EMBL/GenBank/DDBJ databases">
        <authorList>
            <person name="Zhang Y."/>
            <person name="Guo Z."/>
        </authorList>
    </citation>
    <scope>NUCLEOTIDE SEQUENCE</scope>
</reference>
<dbReference type="InterPro" id="IPR011990">
    <property type="entry name" value="TPR-like_helical_dom_sf"/>
</dbReference>
<accession>A0A068YF38</accession>
<evidence type="ECO:0000313" key="2">
    <source>
        <dbReference type="Proteomes" id="UP000017246"/>
    </source>
</evidence>
<dbReference type="eggNOG" id="KOG0543">
    <property type="taxonomic scope" value="Eukaryota"/>
</dbReference>
<proteinExistence type="predicted"/>
<dbReference type="InterPro" id="IPR019734">
    <property type="entry name" value="TPR_rpt"/>
</dbReference>
<dbReference type="PANTHER" id="PTHR46512">
    <property type="entry name" value="PEPTIDYLPROLYL ISOMERASE"/>
    <property type="match status" value="1"/>
</dbReference>
<dbReference type="Gene3D" id="1.25.40.10">
    <property type="entry name" value="Tetratricopeptide repeat domain"/>
    <property type="match status" value="1"/>
</dbReference>